<evidence type="ECO:0000313" key="3">
    <source>
        <dbReference type="Proteomes" id="UP000838878"/>
    </source>
</evidence>
<organism evidence="2 3">
    <name type="scientific">Brenthis ino</name>
    <name type="common">lesser marbled fritillary</name>
    <dbReference type="NCBI Taxonomy" id="405034"/>
    <lineage>
        <taxon>Eukaryota</taxon>
        <taxon>Metazoa</taxon>
        <taxon>Ecdysozoa</taxon>
        <taxon>Arthropoda</taxon>
        <taxon>Hexapoda</taxon>
        <taxon>Insecta</taxon>
        <taxon>Pterygota</taxon>
        <taxon>Neoptera</taxon>
        <taxon>Endopterygota</taxon>
        <taxon>Lepidoptera</taxon>
        <taxon>Glossata</taxon>
        <taxon>Ditrysia</taxon>
        <taxon>Papilionoidea</taxon>
        <taxon>Nymphalidae</taxon>
        <taxon>Heliconiinae</taxon>
        <taxon>Argynnini</taxon>
        <taxon>Brenthis</taxon>
    </lineage>
</organism>
<sequence length="131" mass="14845">MRAEVASLMPGMDLTVATRLTPSPRDMSPALAIALPMMKSVNIVPVQCFDNMGYTEKPDENKEKNKSNRQESLESDNTVKTNNYNNKQFIDKLEDKTDARTPLLRDHKIESLDETKLRDTKVEKRKSSAST</sequence>
<proteinExistence type="predicted"/>
<reference evidence="2" key="1">
    <citation type="submission" date="2021-12" db="EMBL/GenBank/DDBJ databases">
        <authorList>
            <person name="Martin H S."/>
        </authorList>
    </citation>
    <scope>NUCLEOTIDE SEQUENCE</scope>
</reference>
<evidence type="ECO:0000313" key="2">
    <source>
        <dbReference type="EMBL" id="CAH0725465.1"/>
    </source>
</evidence>
<feature type="compositionally biased region" description="Polar residues" evidence="1">
    <location>
        <begin position="75"/>
        <end position="87"/>
    </location>
</feature>
<name>A0A8J9VFJ4_9NEOP</name>
<keyword evidence="3" id="KW-1185">Reference proteome</keyword>
<dbReference type="OrthoDB" id="415460at2759"/>
<dbReference type="EMBL" id="OV170225">
    <property type="protein sequence ID" value="CAH0725465.1"/>
    <property type="molecule type" value="Genomic_DNA"/>
</dbReference>
<protein>
    <submittedName>
        <fullName evidence="2">Uncharacterized protein</fullName>
    </submittedName>
</protein>
<dbReference type="AlphaFoldDB" id="A0A8J9VFJ4"/>
<accession>A0A8J9VFJ4</accession>
<dbReference type="Proteomes" id="UP000838878">
    <property type="component" value="Chromosome 5"/>
</dbReference>
<evidence type="ECO:0000256" key="1">
    <source>
        <dbReference type="SAM" id="MobiDB-lite"/>
    </source>
</evidence>
<gene>
    <name evidence="2" type="ORF">BINO364_LOCUS11044</name>
</gene>
<feature type="non-terminal residue" evidence="2">
    <location>
        <position position="131"/>
    </location>
</feature>
<feature type="region of interest" description="Disordered" evidence="1">
    <location>
        <begin position="51"/>
        <end position="87"/>
    </location>
</feature>
<feature type="compositionally biased region" description="Basic and acidic residues" evidence="1">
    <location>
        <begin position="56"/>
        <end position="72"/>
    </location>
</feature>